<protein>
    <submittedName>
        <fullName evidence="1">Uncharacterized protein</fullName>
    </submittedName>
</protein>
<name>A0A557SUQ4_9ARCH</name>
<sequence>MYHVHEIYVISRHLIFHDYPLKLTWGGYRINTLPVRINLIISV</sequence>
<dbReference type="Proteomes" id="UP000315289">
    <property type="component" value="Unassembled WGS sequence"/>
</dbReference>
<dbReference type="AlphaFoldDB" id="A0A557SUQ4"/>
<reference evidence="1 2" key="1">
    <citation type="journal article" date="2019" name="Front. Microbiol.">
        <title>Ammonia Oxidation by the Arctic Terrestrial Thaumarchaeote Candidatus Nitrosocosmicus arcticus Is Stimulated by Increasing Temperatures.</title>
        <authorList>
            <person name="Alves R.J.E."/>
            <person name="Kerou M."/>
            <person name="Zappe A."/>
            <person name="Bittner R."/>
            <person name="Abby S.S."/>
            <person name="Schmidt H.A."/>
            <person name="Pfeifer K."/>
            <person name="Schleper C."/>
        </authorList>
    </citation>
    <scope>NUCLEOTIDE SEQUENCE [LARGE SCALE GENOMIC DNA]</scope>
    <source>
        <strain evidence="1 2">Kfb</strain>
    </source>
</reference>
<evidence type="ECO:0000313" key="2">
    <source>
        <dbReference type="Proteomes" id="UP000315289"/>
    </source>
</evidence>
<evidence type="ECO:0000313" key="1">
    <source>
        <dbReference type="EMBL" id="TVP40311.1"/>
    </source>
</evidence>
<accession>A0A557SUQ4</accession>
<dbReference type="EMBL" id="VOAH01000008">
    <property type="protein sequence ID" value="TVP40311.1"/>
    <property type="molecule type" value="Genomic_DNA"/>
</dbReference>
<organism evidence="1 2">
    <name type="scientific">Candidatus Nitrosocosmicus arcticus</name>
    <dbReference type="NCBI Taxonomy" id="2035267"/>
    <lineage>
        <taxon>Archaea</taxon>
        <taxon>Nitrososphaerota</taxon>
        <taxon>Nitrososphaeria</taxon>
        <taxon>Nitrososphaerales</taxon>
        <taxon>Nitrososphaeraceae</taxon>
        <taxon>Candidatus Nitrosocosmicus</taxon>
    </lineage>
</organism>
<proteinExistence type="predicted"/>
<gene>
    <name evidence="1" type="ORF">NARC_80037</name>
</gene>
<keyword evidence="2" id="KW-1185">Reference proteome</keyword>
<comment type="caution">
    <text evidence="1">The sequence shown here is derived from an EMBL/GenBank/DDBJ whole genome shotgun (WGS) entry which is preliminary data.</text>
</comment>